<feature type="transmembrane region" description="Helical" evidence="8">
    <location>
        <begin position="330"/>
        <end position="352"/>
    </location>
</feature>
<keyword evidence="11" id="KW-1185">Reference proteome</keyword>
<evidence type="ECO:0000313" key="10">
    <source>
        <dbReference type="EMBL" id="ADP79254.1"/>
    </source>
</evidence>
<dbReference type="PANTHER" id="PTHR23513">
    <property type="entry name" value="INTEGRAL MEMBRANE EFFLUX PROTEIN-RELATED"/>
    <property type="match status" value="1"/>
</dbReference>
<feature type="compositionally biased region" description="Pro residues" evidence="7">
    <location>
        <begin position="30"/>
        <end position="43"/>
    </location>
</feature>
<dbReference type="HOGENOM" id="CLU_034180_11_2_11"/>
<dbReference type="Pfam" id="PF05977">
    <property type="entry name" value="MFS_3"/>
    <property type="match status" value="1"/>
</dbReference>
<feature type="region of interest" description="Disordered" evidence="7">
    <location>
        <begin position="1"/>
        <end position="74"/>
    </location>
</feature>
<feature type="transmembrane region" description="Helical" evidence="8">
    <location>
        <begin position="121"/>
        <end position="142"/>
    </location>
</feature>
<accession>E3J176</accession>
<dbReference type="STRING" id="298654.FraEuI1c_1182"/>
<dbReference type="InterPro" id="IPR036259">
    <property type="entry name" value="MFS_trans_sf"/>
</dbReference>
<feature type="transmembrane region" description="Helical" evidence="8">
    <location>
        <begin position="163"/>
        <end position="188"/>
    </location>
</feature>
<evidence type="ECO:0000256" key="1">
    <source>
        <dbReference type="ARBA" id="ARBA00004651"/>
    </source>
</evidence>
<dbReference type="KEGG" id="fri:FraEuI1c_1182"/>
<keyword evidence="6 8" id="KW-0472">Membrane</keyword>
<keyword evidence="4 8" id="KW-0812">Transmembrane</keyword>
<feature type="transmembrane region" description="Helical" evidence="8">
    <location>
        <begin position="285"/>
        <end position="310"/>
    </location>
</feature>
<dbReference type="Proteomes" id="UP000002484">
    <property type="component" value="Chromosome"/>
</dbReference>
<evidence type="ECO:0000256" key="5">
    <source>
        <dbReference type="ARBA" id="ARBA00022989"/>
    </source>
</evidence>
<feature type="transmembrane region" description="Helical" evidence="8">
    <location>
        <begin position="95"/>
        <end position="115"/>
    </location>
</feature>
<organism evidence="10 11">
    <name type="scientific">Pseudofrankia inefficax (strain DSM 45817 / CECT 9037 / DDB 130130 / EuI1c)</name>
    <name type="common">Frankia inefficax</name>
    <dbReference type="NCBI Taxonomy" id="298654"/>
    <lineage>
        <taxon>Bacteria</taxon>
        <taxon>Bacillati</taxon>
        <taxon>Actinomycetota</taxon>
        <taxon>Actinomycetes</taxon>
        <taxon>Frankiales</taxon>
        <taxon>Frankiaceae</taxon>
        <taxon>Pseudofrankia</taxon>
    </lineage>
</organism>
<evidence type="ECO:0000259" key="9">
    <source>
        <dbReference type="PROSITE" id="PS50850"/>
    </source>
</evidence>
<dbReference type="InParanoid" id="E3J176"/>
<proteinExistence type="predicted"/>
<dbReference type="eggNOG" id="COG0477">
    <property type="taxonomic scope" value="Bacteria"/>
</dbReference>
<keyword evidence="2" id="KW-0813">Transport</keyword>
<evidence type="ECO:0000313" key="11">
    <source>
        <dbReference type="Proteomes" id="UP000002484"/>
    </source>
</evidence>
<feature type="domain" description="Major facilitator superfamily (MFS) profile" evidence="9">
    <location>
        <begin position="78"/>
        <end position="473"/>
    </location>
</feature>
<sequence length="489" mass="49458">MLRELETDFETDREATVAGGADERTVGPPTRQPPAASAPPPAAANPGTDATASHSAGTPATSVAPAGSPRSAPPAGGTFAALRVPNYRRFMTGQIISMCGTWMQTIALGWLVLSLGASGTMLGVVTAAQFLPVLLVGAYGGLVADRANTRALLITTASLQATLAAVLGVLVITHVVALWMVVVFAALLGLTQAADNPARQSFVQEMVGPETLPNAVTLNSVTMNAARVVGPAIAGLLITLIGTGTCFLLNALSFAAVIVALIRLDRAALRPKPRLTKAPGQIREGFHYAVRTAGIRIPLMMMVITGTLAYEFQVTLPLVARETFHGTAATYSLLTGAMGAGAGAVVGGLLVARRRLTGVRSLVVIAAVFGVLILATAAAPSLPLVVGALVLTGAASVAFISTGNATVQLSSEPRMRGRVMALWSIAFIGTTPVGGPIAGTVAQALGARAGLVLAGVAALVSAAIGLASLRRADAARPVSAAARPTPSSG</sequence>
<gene>
    <name evidence="10" type="ordered locus">FraEuI1c_1182</name>
</gene>
<dbReference type="EMBL" id="CP002299">
    <property type="protein sequence ID" value="ADP79254.1"/>
    <property type="molecule type" value="Genomic_DNA"/>
</dbReference>
<dbReference type="SUPFAM" id="SSF103473">
    <property type="entry name" value="MFS general substrate transporter"/>
    <property type="match status" value="1"/>
</dbReference>
<feature type="transmembrane region" description="Helical" evidence="8">
    <location>
        <begin position="359"/>
        <end position="379"/>
    </location>
</feature>
<dbReference type="GO" id="GO:0005886">
    <property type="term" value="C:plasma membrane"/>
    <property type="evidence" value="ECO:0007669"/>
    <property type="project" value="UniProtKB-SubCell"/>
</dbReference>
<dbReference type="Gene3D" id="1.20.1250.20">
    <property type="entry name" value="MFS general substrate transporter like domains"/>
    <property type="match status" value="1"/>
</dbReference>
<feature type="compositionally biased region" description="Low complexity" evidence="7">
    <location>
        <begin position="62"/>
        <end position="74"/>
    </location>
</feature>
<dbReference type="OrthoDB" id="9775268at2"/>
<evidence type="ECO:0000256" key="8">
    <source>
        <dbReference type="SAM" id="Phobius"/>
    </source>
</evidence>
<feature type="transmembrane region" description="Helical" evidence="8">
    <location>
        <begin position="232"/>
        <end position="264"/>
    </location>
</feature>
<comment type="subcellular location">
    <subcellularLocation>
        <location evidence="1">Cell membrane</location>
        <topology evidence="1">Multi-pass membrane protein</topology>
    </subcellularLocation>
</comment>
<feature type="compositionally biased region" description="Basic and acidic residues" evidence="7">
    <location>
        <begin position="1"/>
        <end position="25"/>
    </location>
</feature>
<dbReference type="RefSeq" id="WP_013422375.1">
    <property type="nucleotide sequence ID" value="NC_014666.1"/>
</dbReference>
<dbReference type="PROSITE" id="PS50850">
    <property type="entry name" value="MFS"/>
    <property type="match status" value="1"/>
</dbReference>
<dbReference type="GO" id="GO:0022857">
    <property type="term" value="F:transmembrane transporter activity"/>
    <property type="evidence" value="ECO:0007669"/>
    <property type="project" value="InterPro"/>
</dbReference>
<dbReference type="CDD" id="cd06173">
    <property type="entry name" value="MFS_MefA_like"/>
    <property type="match status" value="1"/>
</dbReference>
<dbReference type="InterPro" id="IPR020846">
    <property type="entry name" value="MFS_dom"/>
</dbReference>
<feature type="transmembrane region" description="Helical" evidence="8">
    <location>
        <begin position="445"/>
        <end position="469"/>
    </location>
</feature>
<keyword evidence="3" id="KW-1003">Cell membrane</keyword>
<dbReference type="AlphaFoldDB" id="E3J176"/>
<dbReference type="PANTHER" id="PTHR23513:SF11">
    <property type="entry name" value="STAPHYLOFERRIN A TRANSPORTER"/>
    <property type="match status" value="1"/>
</dbReference>
<dbReference type="InterPro" id="IPR010290">
    <property type="entry name" value="TM_effector"/>
</dbReference>
<evidence type="ECO:0000256" key="2">
    <source>
        <dbReference type="ARBA" id="ARBA00022448"/>
    </source>
</evidence>
<evidence type="ECO:0000256" key="6">
    <source>
        <dbReference type="ARBA" id="ARBA00023136"/>
    </source>
</evidence>
<feature type="transmembrane region" description="Helical" evidence="8">
    <location>
        <begin position="385"/>
        <end position="407"/>
    </location>
</feature>
<keyword evidence="5 8" id="KW-1133">Transmembrane helix</keyword>
<name>E3J176_PSEI1</name>
<feature type="transmembrane region" description="Helical" evidence="8">
    <location>
        <begin position="419"/>
        <end position="439"/>
    </location>
</feature>
<protein>
    <submittedName>
        <fullName evidence="10">Major facilitator superfamily MFS_1</fullName>
    </submittedName>
</protein>
<evidence type="ECO:0000256" key="3">
    <source>
        <dbReference type="ARBA" id="ARBA00022475"/>
    </source>
</evidence>
<evidence type="ECO:0000256" key="4">
    <source>
        <dbReference type="ARBA" id="ARBA00022692"/>
    </source>
</evidence>
<reference evidence="10 11" key="1">
    <citation type="submission" date="2010-10" db="EMBL/GenBank/DDBJ databases">
        <title>Complete sequence of Frankia sp. EuI1c.</title>
        <authorList>
            <consortium name="US DOE Joint Genome Institute"/>
            <person name="Lucas S."/>
            <person name="Copeland A."/>
            <person name="Lapidus A."/>
            <person name="Cheng J.-F."/>
            <person name="Bruce D."/>
            <person name="Goodwin L."/>
            <person name="Pitluck S."/>
            <person name="Chertkov O."/>
            <person name="Detter J.C."/>
            <person name="Han C."/>
            <person name="Tapia R."/>
            <person name="Land M."/>
            <person name="Hauser L."/>
            <person name="Jeffries C."/>
            <person name="Kyrpides N."/>
            <person name="Ivanova N."/>
            <person name="Mikhailova N."/>
            <person name="Beauchemin N."/>
            <person name="Sen A."/>
            <person name="Sur S.A."/>
            <person name="Gtari M."/>
            <person name="Wall L."/>
            <person name="Tisa L."/>
            <person name="Woyke T."/>
        </authorList>
    </citation>
    <scope>NUCLEOTIDE SEQUENCE [LARGE SCALE GENOMIC DNA]</scope>
    <source>
        <strain evidence="11">DSM 45817 / CECT 9037 / EuI1c</strain>
    </source>
</reference>
<evidence type="ECO:0000256" key="7">
    <source>
        <dbReference type="SAM" id="MobiDB-lite"/>
    </source>
</evidence>